<evidence type="ECO:0000313" key="1">
    <source>
        <dbReference type="EMBL" id="KAI9913067.1"/>
    </source>
</evidence>
<reference evidence="1 2" key="1">
    <citation type="journal article" date="2022" name="bioRxiv">
        <title>The genome of the oomycete Peronosclerospora sorghi, a cosmopolitan pathogen of maize and sorghum, is inflated with dispersed pseudogenes.</title>
        <authorList>
            <person name="Fletcher K."/>
            <person name="Martin F."/>
            <person name="Isakeit T."/>
            <person name="Cavanaugh K."/>
            <person name="Magill C."/>
            <person name="Michelmore R."/>
        </authorList>
    </citation>
    <scope>NUCLEOTIDE SEQUENCE [LARGE SCALE GENOMIC DNA]</scope>
    <source>
        <strain evidence="1">P6</strain>
    </source>
</reference>
<accession>A0ACC0W3F7</accession>
<comment type="caution">
    <text evidence="1">The sequence shown here is derived from an EMBL/GenBank/DDBJ whole genome shotgun (WGS) entry which is preliminary data.</text>
</comment>
<dbReference type="EMBL" id="CM047583">
    <property type="protein sequence ID" value="KAI9913067.1"/>
    <property type="molecule type" value="Genomic_DNA"/>
</dbReference>
<name>A0ACC0W3F7_9STRA</name>
<organism evidence="1 2">
    <name type="scientific">Peronosclerospora sorghi</name>
    <dbReference type="NCBI Taxonomy" id="230839"/>
    <lineage>
        <taxon>Eukaryota</taxon>
        <taxon>Sar</taxon>
        <taxon>Stramenopiles</taxon>
        <taxon>Oomycota</taxon>
        <taxon>Peronosporomycetes</taxon>
        <taxon>Peronosporales</taxon>
        <taxon>Peronosporaceae</taxon>
        <taxon>Peronosclerospora</taxon>
    </lineage>
</organism>
<proteinExistence type="predicted"/>
<keyword evidence="2" id="KW-1185">Reference proteome</keyword>
<protein>
    <submittedName>
        <fullName evidence="1">Uncharacterized protein</fullName>
    </submittedName>
</protein>
<dbReference type="Proteomes" id="UP001163321">
    <property type="component" value="Chromosome 4"/>
</dbReference>
<sequence length="344" mass="38486">MCKDVWNRSGANDRYAALECLAKLATIPYELVHPYRDAVLQKLLLVLDDRKCPRVPDDVKANFATARPKLPVKVKSVAKKDVLFKNSPAKNLPPDPQSAPDRVHTGLTHGPLEFFHQSIRDRHATSSVFPQLQLVKDNCPGCGAVLGQFPVNTAQAVYRNFHKDYVARIDGECPPGRVPRLKDVILATYTNTPDPTLNLRDGFPVFRTVIEANNIERRADELGCQLLTADETKQILRFAKQPDIAHRLINSIEPSIYGHQQVKTALVLALFGGKAKFIKNFRVRGDLNVLMEGNPGTDKSQFLKFAKKKLRPVHLASRTTPALSWAVESLDLPVSRETHPLRLD</sequence>
<gene>
    <name evidence="1" type="ORF">PsorP6_006604</name>
</gene>
<evidence type="ECO:0000313" key="2">
    <source>
        <dbReference type="Proteomes" id="UP001163321"/>
    </source>
</evidence>